<gene>
    <name evidence="1" type="ORF">SPMU_06030</name>
</gene>
<organism evidence="1 2">
    <name type="scientific">Sphingomonas mucosissima</name>
    <dbReference type="NCBI Taxonomy" id="370959"/>
    <lineage>
        <taxon>Bacteria</taxon>
        <taxon>Pseudomonadati</taxon>
        <taxon>Pseudomonadota</taxon>
        <taxon>Alphaproteobacteria</taxon>
        <taxon>Sphingomonadales</taxon>
        <taxon>Sphingomonadaceae</taxon>
        <taxon>Sphingomonas</taxon>
    </lineage>
</organism>
<dbReference type="EMBL" id="NBBJ01000001">
    <property type="protein sequence ID" value="OWK32281.1"/>
    <property type="molecule type" value="Genomic_DNA"/>
</dbReference>
<dbReference type="AlphaFoldDB" id="A0A245ZRB4"/>
<dbReference type="OrthoDB" id="7557132at2"/>
<reference evidence="1 2" key="1">
    <citation type="submission" date="2017-03" db="EMBL/GenBank/DDBJ databases">
        <title>Genome sequence of Sphingomonas mucosissima DSM 17494.</title>
        <authorList>
            <person name="Poehlein A."/>
            <person name="Wuebbeler J.H."/>
            <person name="Steinbuechel A."/>
            <person name="Daniel R."/>
        </authorList>
    </citation>
    <scope>NUCLEOTIDE SEQUENCE [LARGE SCALE GENOMIC DNA]</scope>
    <source>
        <strain evidence="1 2">DSM 17494</strain>
    </source>
</reference>
<dbReference type="RefSeq" id="WP_088331799.1">
    <property type="nucleotide sequence ID" value="NZ_NBBJ01000001.1"/>
</dbReference>
<protein>
    <submittedName>
        <fullName evidence="1">Uncharacterized protein</fullName>
    </submittedName>
</protein>
<comment type="caution">
    <text evidence="1">The sequence shown here is derived from an EMBL/GenBank/DDBJ whole genome shotgun (WGS) entry which is preliminary data.</text>
</comment>
<dbReference type="Proteomes" id="UP000197783">
    <property type="component" value="Unassembled WGS sequence"/>
</dbReference>
<sequence>MTITTDRERQRFNHLVLGLPRPKPARTRKTRRSSPAIVELQPGIEERVQLRERWSHKAQGTPETHDHADRARQRPGSLARLYATGAIDADQLAAADEIAAAYRSITAGVTIKTASLEARIDGGAHGRAEHHALGAVFADFAYDWWRSAVGSSAEALLAIIVHDVGLTIVARRYGLSMHRARRMLTQALDLWWTGRGTTKRAARAAIAPDHP</sequence>
<proteinExistence type="predicted"/>
<evidence type="ECO:0000313" key="1">
    <source>
        <dbReference type="EMBL" id="OWK32281.1"/>
    </source>
</evidence>
<evidence type="ECO:0000313" key="2">
    <source>
        <dbReference type="Proteomes" id="UP000197783"/>
    </source>
</evidence>
<accession>A0A245ZRB4</accession>
<name>A0A245ZRB4_9SPHN</name>
<keyword evidence="2" id="KW-1185">Reference proteome</keyword>